<organism evidence="1 2">
    <name type="scientific">Pistacia integerrima</name>
    <dbReference type="NCBI Taxonomy" id="434235"/>
    <lineage>
        <taxon>Eukaryota</taxon>
        <taxon>Viridiplantae</taxon>
        <taxon>Streptophyta</taxon>
        <taxon>Embryophyta</taxon>
        <taxon>Tracheophyta</taxon>
        <taxon>Spermatophyta</taxon>
        <taxon>Magnoliopsida</taxon>
        <taxon>eudicotyledons</taxon>
        <taxon>Gunneridae</taxon>
        <taxon>Pentapetalae</taxon>
        <taxon>rosids</taxon>
        <taxon>malvids</taxon>
        <taxon>Sapindales</taxon>
        <taxon>Anacardiaceae</taxon>
        <taxon>Pistacia</taxon>
    </lineage>
</organism>
<dbReference type="EMBL" id="CM047737">
    <property type="protein sequence ID" value="KAJ0048617.1"/>
    <property type="molecule type" value="Genomic_DNA"/>
</dbReference>
<comment type="caution">
    <text evidence="1">The sequence shown here is derived from an EMBL/GenBank/DDBJ whole genome shotgun (WGS) entry which is preliminary data.</text>
</comment>
<reference evidence="2" key="1">
    <citation type="journal article" date="2023" name="G3 (Bethesda)">
        <title>Genome assembly and association tests identify interacting loci associated with vigor, precocity, and sex in interspecific pistachio rootstocks.</title>
        <authorList>
            <person name="Palmer W."/>
            <person name="Jacygrad E."/>
            <person name="Sagayaradj S."/>
            <person name="Cavanaugh K."/>
            <person name="Han R."/>
            <person name="Bertier L."/>
            <person name="Beede B."/>
            <person name="Kafkas S."/>
            <person name="Golino D."/>
            <person name="Preece J."/>
            <person name="Michelmore R."/>
        </authorList>
    </citation>
    <scope>NUCLEOTIDE SEQUENCE [LARGE SCALE GENOMIC DNA]</scope>
</reference>
<sequence>MEEYSIDNNPVVATHLLQHTLRNLCHKNSPWIYAVFWRILPRSHPPPDWDLLQKGAHNRSRVNRRNWMLAWEDGFCNFLASTAGRNPPASSSSEDKNCDIQIDGLQPELFFKMSHEIYNYGEGLIGKVAAERGHKCVYSEQINLSVWQNSVDLTISLIAVHEGVLQLGALRKVPEDLIYVAEIQIFFNNLQIIPGFLLPRPSSPSPSPIHSTIFPFQVTAPINIHNPFPIEGFNNDSIISTMPDDQCYETSQPVLYPTTPLISNMDYVSDHFNEPLMHTLLAMNSLEKLLMKLPSVAPPSSKSSPPLFQLHDESFPSISTSQHPLMGLDQAVAEDHQIQHEEKACP</sequence>
<gene>
    <name evidence="1" type="ORF">Pint_15402</name>
</gene>
<keyword evidence="2" id="KW-1185">Reference proteome</keyword>
<dbReference type="Proteomes" id="UP001163603">
    <property type="component" value="Chromosome 2"/>
</dbReference>
<evidence type="ECO:0000313" key="2">
    <source>
        <dbReference type="Proteomes" id="UP001163603"/>
    </source>
</evidence>
<evidence type="ECO:0000313" key="1">
    <source>
        <dbReference type="EMBL" id="KAJ0048617.1"/>
    </source>
</evidence>
<protein>
    <submittedName>
        <fullName evidence="1">Uncharacterized protein</fullName>
    </submittedName>
</protein>
<name>A0ACC0ZDD9_9ROSI</name>
<accession>A0ACC0ZDD9</accession>
<proteinExistence type="predicted"/>